<dbReference type="EMBL" id="JAUEPN010000004">
    <property type="protein sequence ID" value="KAK3295279.1"/>
    <property type="molecule type" value="Genomic_DNA"/>
</dbReference>
<organism evidence="2 3">
    <name type="scientific">Chaetomium fimeti</name>
    <dbReference type="NCBI Taxonomy" id="1854472"/>
    <lineage>
        <taxon>Eukaryota</taxon>
        <taxon>Fungi</taxon>
        <taxon>Dikarya</taxon>
        <taxon>Ascomycota</taxon>
        <taxon>Pezizomycotina</taxon>
        <taxon>Sordariomycetes</taxon>
        <taxon>Sordariomycetidae</taxon>
        <taxon>Sordariales</taxon>
        <taxon>Chaetomiaceae</taxon>
        <taxon>Chaetomium</taxon>
    </lineage>
</organism>
<protein>
    <submittedName>
        <fullName evidence="2">Uncharacterized protein</fullName>
    </submittedName>
</protein>
<keyword evidence="3" id="KW-1185">Reference proteome</keyword>
<name>A0AAE0LSK2_9PEZI</name>
<dbReference type="AlphaFoldDB" id="A0AAE0LSK2"/>
<dbReference type="Proteomes" id="UP001278766">
    <property type="component" value="Unassembled WGS sequence"/>
</dbReference>
<reference evidence="2" key="2">
    <citation type="submission" date="2023-06" db="EMBL/GenBank/DDBJ databases">
        <authorList>
            <consortium name="Lawrence Berkeley National Laboratory"/>
            <person name="Haridas S."/>
            <person name="Hensen N."/>
            <person name="Bonometti L."/>
            <person name="Westerberg I."/>
            <person name="Brannstrom I.O."/>
            <person name="Guillou S."/>
            <person name="Cros-Aarteil S."/>
            <person name="Calhoun S."/>
            <person name="Kuo A."/>
            <person name="Mondo S."/>
            <person name="Pangilinan J."/>
            <person name="Riley R."/>
            <person name="Labutti K."/>
            <person name="Andreopoulos B."/>
            <person name="Lipzen A."/>
            <person name="Chen C."/>
            <person name="Yanf M."/>
            <person name="Daum C."/>
            <person name="Ng V."/>
            <person name="Clum A."/>
            <person name="Steindorff A."/>
            <person name="Ohm R."/>
            <person name="Martin F."/>
            <person name="Silar P."/>
            <person name="Natvig D."/>
            <person name="Lalanne C."/>
            <person name="Gautier V."/>
            <person name="Ament-Velasquez S.L."/>
            <person name="Kruys A."/>
            <person name="Hutchinson M.I."/>
            <person name="Powell A.J."/>
            <person name="Barry K."/>
            <person name="Miller A.N."/>
            <person name="Grigoriev I.V."/>
            <person name="Debuchy R."/>
            <person name="Gladieux P."/>
            <person name="Thoren M.H."/>
            <person name="Johannesson H."/>
        </authorList>
    </citation>
    <scope>NUCLEOTIDE SEQUENCE</scope>
    <source>
        <strain evidence="2">CBS 168.71</strain>
    </source>
</reference>
<evidence type="ECO:0000313" key="3">
    <source>
        <dbReference type="Proteomes" id="UP001278766"/>
    </source>
</evidence>
<comment type="caution">
    <text evidence="2">The sequence shown here is derived from an EMBL/GenBank/DDBJ whole genome shotgun (WGS) entry which is preliminary data.</text>
</comment>
<sequence length="210" mass="22286">MQVDILQHSRTIPPLPPSEEVLNLDFRDDDRKRINHICSLVVSFEVVSVSIHVVLPLTPRASFCLFFSSDIAPPRTMKFLQRGTLLMAALLVAPPTVLAADSDVTIWSCLPSSTTLSSPSESPSTSTASPEASETLSSVPDSSSTAEASTETSVAACEGTAKPSSSSTSTALPSTTSLAIPVHIGAVNASSLEWTIVWRRCNMPATRSPF</sequence>
<evidence type="ECO:0000256" key="1">
    <source>
        <dbReference type="SAM" id="MobiDB-lite"/>
    </source>
</evidence>
<feature type="region of interest" description="Disordered" evidence="1">
    <location>
        <begin position="113"/>
        <end position="172"/>
    </location>
</feature>
<proteinExistence type="predicted"/>
<accession>A0AAE0LSK2</accession>
<evidence type="ECO:0000313" key="2">
    <source>
        <dbReference type="EMBL" id="KAK3295279.1"/>
    </source>
</evidence>
<dbReference type="RefSeq" id="XP_062658793.1">
    <property type="nucleotide sequence ID" value="XM_062803711.1"/>
</dbReference>
<gene>
    <name evidence="2" type="ORF">B0H64DRAFT_394761</name>
</gene>
<reference evidence="2" key="1">
    <citation type="journal article" date="2023" name="Mol. Phylogenet. Evol.">
        <title>Genome-scale phylogeny and comparative genomics of the fungal order Sordariales.</title>
        <authorList>
            <person name="Hensen N."/>
            <person name="Bonometti L."/>
            <person name="Westerberg I."/>
            <person name="Brannstrom I.O."/>
            <person name="Guillou S."/>
            <person name="Cros-Aarteil S."/>
            <person name="Calhoun S."/>
            <person name="Haridas S."/>
            <person name="Kuo A."/>
            <person name="Mondo S."/>
            <person name="Pangilinan J."/>
            <person name="Riley R."/>
            <person name="LaButti K."/>
            <person name="Andreopoulos B."/>
            <person name="Lipzen A."/>
            <person name="Chen C."/>
            <person name="Yan M."/>
            <person name="Daum C."/>
            <person name="Ng V."/>
            <person name="Clum A."/>
            <person name="Steindorff A."/>
            <person name="Ohm R.A."/>
            <person name="Martin F."/>
            <person name="Silar P."/>
            <person name="Natvig D.O."/>
            <person name="Lalanne C."/>
            <person name="Gautier V."/>
            <person name="Ament-Velasquez S.L."/>
            <person name="Kruys A."/>
            <person name="Hutchinson M.I."/>
            <person name="Powell A.J."/>
            <person name="Barry K."/>
            <person name="Miller A.N."/>
            <person name="Grigoriev I.V."/>
            <person name="Debuchy R."/>
            <person name="Gladieux P."/>
            <person name="Hiltunen Thoren M."/>
            <person name="Johannesson H."/>
        </authorList>
    </citation>
    <scope>NUCLEOTIDE SEQUENCE</scope>
    <source>
        <strain evidence="2">CBS 168.71</strain>
    </source>
</reference>
<dbReference type="GeneID" id="87840659"/>